<evidence type="ECO:0000313" key="1">
    <source>
        <dbReference type="EMBL" id="AEB33881.1"/>
    </source>
</evidence>
<protein>
    <submittedName>
        <fullName evidence="1">Uncharacterized protein</fullName>
    </submittedName>
</protein>
<proteinExistence type="predicted"/>
<sequence>MSWCGEDVEAVAAQQLGSIEVPGIADCLVFGPDPGMVGDQGAGTPDPDPVQICGDLDAPPDRAGMHRVVVGIEADVVVTRQPGRIAPSHARPDRRQCQHRRFVRVDPVGRAALQHSVVAVIGSHQPVGQLGVEVCR</sequence>
<dbReference type="AlphaFoldDB" id="F4ZCI1"/>
<dbReference type="EMBL" id="HM538831">
    <property type="protein sequence ID" value="AEB33881.1"/>
    <property type="molecule type" value="Genomic_DNA"/>
</dbReference>
<reference evidence="1" key="1">
    <citation type="journal article" date="2011" name="Environ. Microbiol.">
        <title>Catabolic pathway for 2-nitroimidazole involves a novel nitrohydrolase that also confers drug resistance.</title>
        <authorList>
            <person name="Qu Y."/>
            <person name="Spain J.C."/>
        </authorList>
    </citation>
    <scope>NUCLEOTIDE SEQUENCE</scope>
    <source>
        <strain evidence="1">JS330</strain>
    </source>
</reference>
<accession>F4ZCI1</accession>
<name>F4ZCI1_MYCS0</name>
<organism evidence="1">
    <name type="scientific">Mycobacterium sp. (strain JS330)</name>
    <dbReference type="NCBI Taxonomy" id="1004011"/>
    <lineage>
        <taxon>Bacteria</taxon>
        <taxon>Bacillati</taxon>
        <taxon>Actinomycetota</taxon>
        <taxon>Actinomycetes</taxon>
        <taxon>Mycobacteriales</taxon>
        <taxon>Mycobacteriaceae</taxon>
        <taxon>Mycobacterium</taxon>
    </lineage>
</organism>